<gene>
    <name evidence="1" type="ORF">H9815_09125</name>
</gene>
<comment type="caution">
    <text evidence="1">The sequence shown here is derived from an EMBL/GenBank/DDBJ whole genome shotgun (WGS) entry which is preliminary data.</text>
</comment>
<dbReference type="Proteomes" id="UP000824037">
    <property type="component" value="Unassembled WGS sequence"/>
</dbReference>
<reference evidence="1" key="2">
    <citation type="submission" date="2021-04" db="EMBL/GenBank/DDBJ databases">
        <authorList>
            <person name="Gilroy R."/>
        </authorList>
    </citation>
    <scope>NUCLEOTIDE SEQUENCE</scope>
    <source>
        <strain evidence="1">ChiGjej4B4-7305</strain>
    </source>
</reference>
<evidence type="ECO:0000313" key="2">
    <source>
        <dbReference type="Proteomes" id="UP000824037"/>
    </source>
</evidence>
<proteinExistence type="predicted"/>
<sequence length="248" mass="27816">MTFTIHNRAQDPAIFTKVDHAAFDLSWPEFMAHDPTAELYYSYLDDVADYVLLATDGDQPVAKGYSVPFAFGIPGRQELPDAGWDEVIRWAHSDRLAGRERNAVAALEIVILREHQGRGLAPVMVEALRENAFRLGHDVLYVPVRPSQKSAEPQTPMSEYAYRTREDGLPDDAWLRVHVRAGGRIVKVCPTAMTIPGTLQEWRSWTGLPFDTDDPVIVDGALSPVLVSQAQESAVYVEPNVWVEHRRP</sequence>
<dbReference type="AlphaFoldDB" id="A0A9D2EEQ0"/>
<dbReference type="SUPFAM" id="SSF55729">
    <property type="entry name" value="Acyl-CoA N-acyltransferases (Nat)"/>
    <property type="match status" value="1"/>
</dbReference>
<protein>
    <submittedName>
        <fullName evidence="1">N-acetyltransferase</fullName>
    </submittedName>
</protein>
<reference evidence="1" key="1">
    <citation type="journal article" date="2021" name="PeerJ">
        <title>Extensive microbial diversity within the chicken gut microbiome revealed by metagenomics and culture.</title>
        <authorList>
            <person name="Gilroy R."/>
            <person name="Ravi A."/>
            <person name="Getino M."/>
            <person name="Pursley I."/>
            <person name="Horton D.L."/>
            <person name="Alikhan N.F."/>
            <person name="Baker D."/>
            <person name="Gharbi K."/>
            <person name="Hall N."/>
            <person name="Watson M."/>
            <person name="Adriaenssens E.M."/>
            <person name="Foster-Nyarko E."/>
            <person name="Jarju S."/>
            <person name="Secka A."/>
            <person name="Antonio M."/>
            <person name="Oren A."/>
            <person name="Chaudhuri R.R."/>
            <person name="La Ragione R."/>
            <person name="Hildebrand F."/>
            <person name="Pallen M.J."/>
        </authorList>
    </citation>
    <scope>NUCLEOTIDE SEQUENCE</scope>
    <source>
        <strain evidence="1">ChiGjej4B4-7305</strain>
    </source>
</reference>
<accession>A0A9D2EEQ0</accession>
<evidence type="ECO:0000313" key="1">
    <source>
        <dbReference type="EMBL" id="HIZ35927.1"/>
    </source>
</evidence>
<name>A0A9D2EEQ0_9MICO</name>
<organism evidence="1 2">
    <name type="scientific">Candidatus Ruania gallistercoris</name>
    <dbReference type="NCBI Taxonomy" id="2838746"/>
    <lineage>
        <taxon>Bacteria</taxon>
        <taxon>Bacillati</taxon>
        <taxon>Actinomycetota</taxon>
        <taxon>Actinomycetes</taxon>
        <taxon>Micrococcales</taxon>
        <taxon>Ruaniaceae</taxon>
        <taxon>Ruania</taxon>
    </lineage>
</organism>
<dbReference type="EMBL" id="DXBY01000154">
    <property type="protein sequence ID" value="HIZ35927.1"/>
    <property type="molecule type" value="Genomic_DNA"/>
</dbReference>
<dbReference type="InterPro" id="IPR016181">
    <property type="entry name" value="Acyl_CoA_acyltransferase"/>
</dbReference>
<dbReference type="Gene3D" id="3.40.630.30">
    <property type="match status" value="1"/>
</dbReference>